<reference evidence="1 2" key="1">
    <citation type="submission" date="2024-09" db="EMBL/GenBank/DDBJ databases">
        <title>Laminarin stimulates single cell rates of sulfate reduction while oxygen inhibits transcriptomic activity in coastal marine sediment.</title>
        <authorList>
            <person name="Lindsay M."/>
            <person name="Orcutt B."/>
            <person name="Emerson D."/>
            <person name="Stepanauskas R."/>
            <person name="D'Angelo T."/>
        </authorList>
    </citation>
    <scope>NUCLEOTIDE SEQUENCE [LARGE SCALE GENOMIC DNA]</scope>
    <source>
        <strain evidence="1">SAG AM-311-K15</strain>
    </source>
</reference>
<dbReference type="EMBL" id="JBHPBY010000111">
    <property type="protein sequence ID" value="MFC1850609.1"/>
    <property type="molecule type" value="Genomic_DNA"/>
</dbReference>
<name>A0ABV6YWM2_UNCC1</name>
<proteinExistence type="predicted"/>
<comment type="caution">
    <text evidence="1">The sequence shown here is derived from an EMBL/GenBank/DDBJ whole genome shotgun (WGS) entry which is preliminary data.</text>
</comment>
<protein>
    <recommendedName>
        <fullName evidence="3">DUF3298 domain-containing protein</fullName>
    </recommendedName>
</protein>
<evidence type="ECO:0000313" key="1">
    <source>
        <dbReference type="EMBL" id="MFC1850609.1"/>
    </source>
</evidence>
<evidence type="ECO:0000313" key="2">
    <source>
        <dbReference type="Proteomes" id="UP001594351"/>
    </source>
</evidence>
<accession>A0ABV6YWM2</accession>
<dbReference type="Proteomes" id="UP001594351">
    <property type="component" value="Unassembled WGS sequence"/>
</dbReference>
<sequence length="394" mass="45791">MVHKRFVSTHFILPAFRVVVFFTVVMILLFSPPVGGEDETSTPQKTQDAPDDKYDELRHKFDELLKKLDAIEQQTISRMKYQQLYKKLEGDLNTELGLTEITIGEPDVQFQSDIMQFKIYSKGLYLGEIIARADPFDEEKFMSKAKKLLQFDEQGRHKLFHELQVALNSSFSLKGLSLSKPTFMFEVDIEKITIFHNKKFVGDLFLRLYPFDKKSFVEKIRNLLSLEGLITRKPPDQKIPRVDYQKLCQELERDLLKEFGVAGLTIGTPELRFQSDIIQLKLYSKGVYLGDVIARADPFDKSQFINKVGELLQHDEKSLQHLFELMEATIQKELQIEGLTVSKPSLMFETNIMKITIYFQKTFVGDIYMGIYPFHQATFVRKIKELLKLEGYIP</sequence>
<organism evidence="1 2">
    <name type="scientific">candidate division CSSED10-310 bacterium</name>
    <dbReference type="NCBI Taxonomy" id="2855610"/>
    <lineage>
        <taxon>Bacteria</taxon>
        <taxon>Bacteria division CSSED10-310</taxon>
    </lineage>
</organism>
<gene>
    <name evidence="1" type="ORF">ACFL27_10490</name>
</gene>
<keyword evidence="2" id="KW-1185">Reference proteome</keyword>
<evidence type="ECO:0008006" key="3">
    <source>
        <dbReference type="Google" id="ProtNLM"/>
    </source>
</evidence>